<dbReference type="Proteomes" id="UP000251853">
    <property type="component" value="Unassembled WGS sequence"/>
</dbReference>
<dbReference type="EMBL" id="UAVW01000018">
    <property type="protein sequence ID" value="SQB15575.1"/>
    <property type="molecule type" value="Genomic_DNA"/>
</dbReference>
<evidence type="ECO:0000256" key="1">
    <source>
        <dbReference type="SAM" id="Coils"/>
    </source>
</evidence>
<dbReference type="EMBL" id="UAVW01000016">
    <property type="protein sequence ID" value="SQB14979.1"/>
    <property type="molecule type" value="Genomic_DNA"/>
</dbReference>
<accession>A0A174UG15</accession>
<keyword evidence="1" id="KW-0175">Coiled coil</keyword>
<protein>
    <submittedName>
        <fullName evidence="2">Uncharacterized protein</fullName>
    </submittedName>
</protein>
<feature type="coiled-coil region" evidence="1">
    <location>
        <begin position="22"/>
        <end position="74"/>
    </location>
</feature>
<name>A0A174UG15_9FIRM</name>
<dbReference type="EMBL" id="UAVW01000001">
    <property type="protein sequence ID" value="SQB04362.1"/>
    <property type="molecule type" value="Genomic_DNA"/>
</dbReference>
<reference evidence="2 7" key="1">
    <citation type="submission" date="2015-09" db="EMBL/GenBank/DDBJ databases">
        <authorList>
            <consortium name="Pathogen Informatics"/>
        </authorList>
    </citation>
    <scope>NUCLEOTIDE SEQUENCE [LARGE SCALE GENOMIC DNA]</scope>
    <source>
        <strain evidence="2 7">2789STDY5834865</strain>
    </source>
</reference>
<dbReference type="RefSeq" id="WP_057573142.1">
    <property type="nucleotide sequence ID" value="NZ_CAOSKL010000104.1"/>
</dbReference>
<evidence type="ECO:0000313" key="7">
    <source>
        <dbReference type="Proteomes" id="UP000095512"/>
    </source>
</evidence>
<dbReference type="Proteomes" id="UP000095512">
    <property type="component" value="Unassembled WGS sequence"/>
</dbReference>
<evidence type="ECO:0000313" key="3">
    <source>
        <dbReference type="EMBL" id="SQB04362.1"/>
    </source>
</evidence>
<gene>
    <name evidence="2" type="ORF">ERS852480_05163</name>
    <name evidence="3" type="ORF">NCTC11224_00774</name>
    <name evidence="4" type="ORF">NCTC11224_04033</name>
    <name evidence="5" type="ORF">NCTC11224_04244</name>
    <name evidence="6" type="ORF">NCTC11224_04649</name>
</gene>
<dbReference type="EMBL" id="UAVW01000016">
    <property type="protein sequence ID" value="SQB15184.1"/>
    <property type="molecule type" value="Genomic_DNA"/>
</dbReference>
<sequence length="98" mass="11426">MVQNKEHRPAETFADRMRQSGVLDLLEEYMDIRDELEEALNSIELLHGDIRIAMDDISGQLEDLQEHMDNVSSKLRRFKSPHAKQYEVVKDQGVLPFD</sequence>
<dbReference type="EMBL" id="CZAB01000116">
    <property type="protein sequence ID" value="CUQ21283.1"/>
    <property type="molecule type" value="Genomic_DNA"/>
</dbReference>
<proteinExistence type="predicted"/>
<evidence type="ECO:0000313" key="5">
    <source>
        <dbReference type="EMBL" id="SQB15184.1"/>
    </source>
</evidence>
<evidence type="ECO:0000313" key="8">
    <source>
        <dbReference type="Proteomes" id="UP000251853"/>
    </source>
</evidence>
<evidence type="ECO:0000313" key="4">
    <source>
        <dbReference type="EMBL" id="SQB14979.1"/>
    </source>
</evidence>
<keyword evidence="8" id="KW-1185">Reference proteome</keyword>
<evidence type="ECO:0000313" key="2">
    <source>
        <dbReference type="EMBL" id="CUQ21283.1"/>
    </source>
</evidence>
<evidence type="ECO:0000313" key="6">
    <source>
        <dbReference type="EMBL" id="SQB15575.1"/>
    </source>
</evidence>
<organism evidence="2 7">
    <name type="scientific">Enterocloster clostridioformis</name>
    <dbReference type="NCBI Taxonomy" id="1531"/>
    <lineage>
        <taxon>Bacteria</taxon>
        <taxon>Bacillati</taxon>
        <taxon>Bacillota</taxon>
        <taxon>Clostridia</taxon>
        <taxon>Lachnospirales</taxon>
        <taxon>Lachnospiraceae</taxon>
        <taxon>Enterocloster</taxon>
    </lineage>
</organism>
<reference evidence="3 8" key="2">
    <citation type="submission" date="2018-06" db="EMBL/GenBank/DDBJ databases">
        <authorList>
            <consortium name="Pathogen Informatics"/>
            <person name="Doyle S."/>
        </authorList>
    </citation>
    <scope>NUCLEOTIDE SEQUENCE [LARGE SCALE GENOMIC DNA]</scope>
    <source>
        <strain evidence="3 8">NCTC11224</strain>
    </source>
</reference>
<dbReference type="AlphaFoldDB" id="A0A174UG15"/>